<comment type="caution">
    <text evidence="9">The sequence shown here is derived from an EMBL/GenBank/DDBJ whole genome shotgun (WGS) entry which is preliminary data.</text>
</comment>
<evidence type="ECO:0000256" key="1">
    <source>
        <dbReference type="ARBA" id="ARBA00004141"/>
    </source>
</evidence>
<feature type="transmembrane region" description="Helical" evidence="7">
    <location>
        <begin position="51"/>
        <end position="72"/>
    </location>
</feature>
<dbReference type="InterPro" id="IPR003362">
    <property type="entry name" value="Bact_transf"/>
</dbReference>
<dbReference type="Proteomes" id="UP000297465">
    <property type="component" value="Unassembled WGS sequence"/>
</dbReference>
<evidence type="ECO:0000259" key="8">
    <source>
        <dbReference type="Pfam" id="PF02397"/>
    </source>
</evidence>
<comment type="similarity">
    <text evidence="2">Belongs to the bacterial sugar transferase family.</text>
</comment>
<evidence type="ECO:0000256" key="3">
    <source>
        <dbReference type="ARBA" id="ARBA00022679"/>
    </source>
</evidence>
<dbReference type="NCBIfam" id="TIGR03023">
    <property type="entry name" value="WcaJ_sugtrans"/>
    <property type="match status" value="1"/>
</dbReference>
<evidence type="ECO:0000256" key="2">
    <source>
        <dbReference type="ARBA" id="ARBA00006464"/>
    </source>
</evidence>
<comment type="subcellular location">
    <subcellularLocation>
        <location evidence="1">Membrane</location>
        <topology evidence="1">Multi-pass membrane protein</topology>
    </subcellularLocation>
</comment>
<feature type="transmembrane region" description="Helical" evidence="7">
    <location>
        <begin position="281"/>
        <end position="305"/>
    </location>
</feature>
<evidence type="ECO:0000256" key="4">
    <source>
        <dbReference type="ARBA" id="ARBA00022692"/>
    </source>
</evidence>
<protein>
    <submittedName>
        <fullName evidence="9">Undecaprenyl-phosphate glucose phosphotransferase</fullName>
        <ecNumber evidence="9">2.7.8.31</ecNumber>
    </submittedName>
</protein>
<dbReference type="PANTHER" id="PTHR30576">
    <property type="entry name" value="COLANIC BIOSYNTHESIS UDP-GLUCOSE LIPID CARRIER TRANSFERASE"/>
    <property type="match status" value="1"/>
</dbReference>
<evidence type="ECO:0000256" key="7">
    <source>
        <dbReference type="SAM" id="Phobius"/>
    </source>
</evidence>
<dbReference type="GO" id="GO:0089702">
    <property type="term" value="F:undecaprenyl-phosphate glucose phosphotransferase activity"/>
    <property type="evidence" value="ECO:0007669"/>
    <property type="project" value="UniProtKB-EC"/>
</dbReference>
<name>A0ABY2LU34_9LEPT</name>
<evidence type="ECO:0000256" key="5">
    <source>
        <dbReference type="ARBA" id="ARBA00022989"/>
    </source>
</evidence>
<gene>
    <name evidence="9" type="ORF">EHQ31_03165</name>
</gene>
<dbReference type="PANTHER" id="PTHR30576:SF0">
    <property type="entry name" value="UNDECAPRENYL-PHOSPHATE N-ACETYLGALACTOSAMINYL 1-PHOSPHATE TRANSFERASE-RELATED"/>
    <property type="match status" value="1"/>
</dbReference>
<feature type="domain" description="Bacterial sugar transferase" evidence="8">
    <location>
        <begin position="279"/>
        <end position="458"/>
    </location>
</feature>
<dbReference type="Gene3D" id="3.40.50.720">
    <property type="entry name" value="NAD(P)-binding Rossmann-like Domain"/>
    <property type="match status" value="1"/>
</dbReference>
<dbReference type="RefSeq" id="WP_135569510.1">
    <property type="nucleotide sequence ID" value="NZ_RQFN01000011.1"/>
</dbReference>
<keyword evidence="6 7" id="KW-0472">Membrane</keyword>
<organism evidence="9 10">
    <name type="scientific">Leptospira montravelensis</name>
    <dbReference type="NCBI Taxonomy" id="2484961"/>
    <lineage>
        <taxon>Bacteria</taxon>
        <taxon>Pseudomonadati</taxon>
        <taxon>Spirochaetota</taxon>
        <taxon>Spirochaetia</taxon>
        <taxon>Leptospirales</taxon>
        <taxon>Leptospiraceae</taxon>
        <taxon>Leptospira</taxon>
    </lineage>
</organism>
<sequence>MLKERSQSFKLLFLVTDFFIALTSFVCAYIFRYYFLPDSAFQIQTIDPINYIILGIVLGFSQVISFLSIDLYHPRRGLSFSDELFAIITGVILNLLVVLSLLFFFRGESFSRLVIGYFAICTVILTSFSHYILRSFMQYLRSRGFNLKSVLVIGTGKSAINFSETIQKHSIYGYTVKGFVAGKKNLSPKKLKTVTNTVNLESFVKDNNLDLIVYALSHEEGDSLKEVIDIADFYGIDLKVIPSYEEIVTAKGRVEVLDGIPIISIRNIPLRLGYNLVLKRIFDILFSLFFIILFSPFYLIIALLVKFTSRGPIFYKQERVGLDNKVFGMLKFRSMIVQTKEKSDTLWTVKDDPRVTVVGSVLRKLSLDETPQFFNVLLGDMSVVGPRPERPFYVEKFRNEHQQYMRRHAAKAGITGWAQVQGFRGDTSIEKRIEADIFYIENWSLLLDIKIILLTPLKAIIDRNAY</sequence>
<feature type="transmembrane region" description="Helical" evidence="7">
    <location>
        <begin position="110"/>
        <end position="133"/>
    </location>
</feature>
<dbReference type="Pfam" id="PF13727">
    <property type="entry name" value="CoA_binding_3"/>
    <property type="match status" value="1"/>
</dbReference>
<reference evidence="10" key="1">
    <citation type="journal article" date="2019" name="PLoS Negl. Trop. Dis.">
        <title>Revisiting the worldwide diversity of Leptospira species in the environment.</title>
        <authorList>
            <person name="Vincent A.T."/>
            <person name="Schiettekatte O."/>
            <person name="Bourhy P."/>
            <person name="Veyrier F.J."/>
            <person name="Picardeau M."/>
        </authorList>
    </citation>
    <scope>NUCLEOTIDE SEQUENCE [LARGE SCALE GENOMIC DNA]</scope>
    <source>
        <strain evidence="10">201800278</strain>
    </source>
</reference>
<keyword evidence="10" id="KW-1185">Reference proteome</keyword>
<keyword evidence="4 7" id="KW-0812">Transmembrane</keyword>
<dbReference type="NCBIfam" id="TIGR03025">
    <property type="entry name" value="EPS_sugtrans"/>
    <property type="match status" value="1"/>
</dbReference>
<feature type="transmembrane region" description="Helical" evidence="7">
    <location>
        <begin position="84"/>
        <end position="104"/>
    </location>
</feature>
<proteinExistence type="inferred from homology"/>
<feature type="transmembrane region" description="Helical" evidence="7">
    <location>
        <begin position="12"/>
        <end position="31"/>
    </location>
</feature>
<dbReference type="EC" id="2.7.8.31" evidence="9"/>
<dbReference type="Pfam" id="PF02397">
    <property type="entry name" value="Bac_transf"/>
    <property type="match status" value="1"/>
</dbReference>
<evidence type="ECO:0000313" key="9">
    <source>
        <dbReference type="EMBL" id="TGL05733.1"/>
    </source>
</evidence>
<dbReference type="EMBL" id="RQFO01000004">
    <property type="protein sequence ID" value="TGL05733.1"/>
    <property type="molecule type" value="Genomic_DNA"/>
</dbReference>
<keyword evidence="3 9" id="KW-0808">Transferase</keyword>
<dbReference type="InterPro" id="IPR017475">
    <property type="entry name" value="EPS_sugar_tfrase"/>
</dbReference>
<keyword evidence="5 7" id="KW-1133">Transmembrane helix</keyword>
<dbReference type="InterPro" id="IPR017473">
    <property type="entry name" value="Undecaprenyl-P_gluc_Ptfrase"/>
</dbReference>
<evidence type="ECO:0000313" key="10">
    <source>
        <dbReference type="Proteomes" id="UP000297465"/>
    </source>
</evidence>
<evidence type="ECO:0000256" key="6">
    <source>
        <dbReference type="ARBA" id="ARBA00023136"/>
    </source>
</evidence>
<accession>A0ABY2LU34</accession>